<keyword evidence="1" id="KW-0813">Transport</keyword>
<dbReference type="Gene3D" id="3.40.50.300">
    <property type="entry name" value="P-loop containing nucleotide triphosphate hydrolases"/>
    <property type="match status" value="1"/>
</dbReference>
<dbReference type="AlphaFoldDB" id="A0A450XZW7"/>
<evidence type="ECO:0000256" key="2">
    <source>
        <dbReference type="ARBA" id="ARBA00022741"/>
    </source>
</evidence>
<organism evidence="6">
    <name type="scientific">Candidatus Kentrum sp. MB</name>
    <dbReference type="NCBI Taxonomy" id="2138164"/>
    <lineage>
        <taxon>Bacteria</taxon>
        <taxon>Pseudomonadati</taxon>
        <taxon>Pseudomonadota</taxon>
        <taxon>Gammaproteobacteria</taxon>
        <taxon>Candidatus Kentrum</taxon>
    </lineage>
</organism>
<dbReference type="SUPFAM" id="SSF52540">
    <property type="entry name" value="P-loop containing nucleoside triphosphate hydrolases"/>
    <property type="match status" value="1"/>
</dbReference>
<protein>
    <submittedName>
        <fullName evidence="6">Amino acid/amide ABC transporter ATP-binding protein 1, HAAT family</fullName>
    </submittedName>
</protein>
<keyword evidence="2" id="KW-0547">Nucleotide-binding</keyword>
<dbReference type="EMBL" id="CAADGH010000087">
    <property type="protein sequence ID" value="VFK76968.1"/>
    <property type="molecule type" value="Genomic_DNA"/>
</dbReference>
<dbReference type="Pfam" id="PF00005">
    <property type="entry name" value="ABC_tran"/>
    <property type="match status" value="1"/>
</dbReference>
<sequence length="240" mass="26961">MLDISNLSKSFGDAPILSSFRYHFRAETTYVLMGANGSGKTTLFNLIGGFMPCDSGEILLEGRRLAGLSPYKIAGLGVARTFQDLRLLYDLTVEENLLVALRNKRDENLCYALTARAPNDAYRESVVSMLRRIHLIEERKQKAANISYGQQKLLTLGMALINDFKILLLDEPVAGVQPHYREEIVGLLADIKKTIIIIEHDPDFIGKVSKNVLFLNEGAILAEGDYQTLRKNRRIQQAYL</sequence>
<evidence type="ECO:0000313" key="5">
    <source>
        <dbReference type="EMBL" id="VFK31853.1"/>
    </source>
</evidence>
<gene>
    <name evidence="5" type="ORF">BECKMB1821G_GA0114241_10952</name>
    <name evidence="7" type="ORF">BECKMB1821H_GA0114242_10872</name>
    <name evidence="6" type="ORF">BECKMB1821I_GA0114274_10862</name>
</gene>
<dbReference type="InterPro" id="IPR017871">
    <property type="entry name" value="ABC_transporter-like_CS"/>
</dbReference>
<proteinExistence type="predicted"/>
<dbReference type="PANTHER" id="PTHR45772">
    <property type="entry name" value="CONSERVED COMPONENT OF ABC TRANSPORTER FOR NATURAL AMINO ACIDS-RELATED"/>
    <property type="match status" value="1"/>
</dbReference>
<keyword evidence="3 6" id="KW-0067">ATP-binding</keyword>
<dbReference type="EMBL" id="CAADFO010000095">
    <property type="protein sequence ID" value="VFK31853.1"/>
    <property type="molecule type" value="Genomic_DNA"/>
</dbReference>
<dbReference type="InterPro" id="IPR027417">
    <property type="entry name" value="P-loop_NTPase"/>
</dbReference>
<dbReference type="EMBL" id="CAADFQ010000086">
    <property type="protein sequence ID" value="VFK34828.1"/>
    <property type="molecule type" value="Genomic_DNA"/>
</dbReference>
<evidence type="ECO:0000313" key="6">
    <source>
        <dbReference type="EMBL" id="VFK34828.1"/>
    </source>
</evidence>
<accession>A0A450XZW7</accession>
<evidence type="ECO:0000313" key="7">
    <source>
        <dbReference type="EMBL" id="VFK76968.1"/>
    </source>
</evidence>
<dbReference type="InterPro" id="IPR003593">
    <property type="entry name" value="AAA+_ATPase"/>
</dbReference>
<name>A0A450XZW7_9GAMM</name>
<dbReference type="InterPro" id="IPR003439">
    <property type="entry name" value="ABC_transporter-like_ATP-bd"/>
</dbReference>
<evidence type="ECO:0000256" key="1">
    <source>
        <dbReference type="ARBA" id="ARBA00022448"/>
    </source>
</evidence>
<feature type="domain" description="ABC transporter" evidence="4">
    <location>
        <begin position="2"/>
        <end position="240"/>
    </location>
</feature>
<dbReference type="InterPro" id="IPR051120">
    <property type="entry name" value="ABC_AA/LPS_Transport"/>
</dbReference>
<dbReference type="GO" id="GO:0005524">
    <property type="term" value="F:ATP binding"/>
    <property type="evidence" value="ECO:0007669"/>
    <property type="project" value="UniProtKB-KW"/>
</dbReference>
<dbReference type="PROSITE" id="PS00211">
    <property type="entry name" value="ABC_TRANSPORTER_1"/>
    <property type="match status" value="1"/>
</dbReference>
<evidence type="ECO:0000256" key="3">
    <source>
        <dbReference type="ARBA" id="ARBA00022840"/>
    </source>
</evidence>
<dbReference type="GO" id="GO:0005886">
    <property type="term" value="C:plasma membrane"/>
    <property type="evidence" value="ECO:0007669"/>
    <property type="project" value="TreeGrafter"/>
</dbReference>
<dbReference type="GO" id="GO:0016887">
    <property type="term" value="F:ATP hydrolysis activity"/>
    <property type="evidence" value="ECO:0007669"/>
    <property type="project" value="InterPro"/>
</dbReference>
<dbReference type="SMART" id="SM00382">
    <property type="entry name" value="AAA"/>
    <property type="match status" value="1"/>
</dbReference>
<dbReference type="PROSITE" id="PS50893">
    <property type="entry name" value="ABC_TRANSPORTER_2"/>
    <property type="match status" value="1"/>
</dbReference>
<reference evidence="6" key="1">
    <citation type="submission" date="2019-02" db="EMBL/GenBank/DDBJ databases">
        <authorList>
            <person name="Gruber-Vodicka R. H."/>
            <person name="Seah K. B. B."/>
        </authorList>
    </citation>
    <scope>NUCLEOTIDE SEQUENCE</scope>
    <source>
        <strain evidence="5">BECK_BZ197</strain>
        <strain evidence="7">BECK_BZ198</strain>
        <strain evidence="6">BECK_BZ199</strain>
    </source>
</reference>
<evidence type="ECO:0000259" key="4">
    <source>
        <dbReference type="PROSITE" id="PS50893"/>
    </source>
</evidence>